<evidence type="ECO:0000256" key="4">
    <source>
        <dbReference type="ARBA" id="ARBA00022691"/>
    </source>
</evidence>
<dbReference type="PANTHER" id="PTHR30352:SF13">
    <property type="entry name" value="GLYCYL-RADICAL ENZYME ACTIVATING ENZYME YJJW-RELATED"/>
    <property type="match status" value="1"/>
</dbReference>
<evidence type="ECO:0000256" key="3">
    <source>
        <dbReference type="ARBA" id="ARBA00022485"/>
    </source>
</evidence>
<evidence type="ECO:0000313" key="11">
    <source>
        <dbReference type="EMBL" id="MCZ3372722.1"/>
    </source>
</evidence>
<dbReference type="Gene3D" id="3.20.20.70">
    <property type="entry name" value="Aldolase class I"/>
    <property type="match status" value="1"/>
</dbReference>
<dbReference type="PROSITE" id="PS01087">
    <property type="entry name" value="RADICAL_ACTIVATING"/>
    <property type="match status" value="1"/>
</dbReference>
<dbReference type="InterPro" id="IPR001989">
    <property type="entry name" value="Radical_activat_CS"/>
</dbReference>
<protein>
    <submittedName>
        <fullName evidence="10">Anaerobic ribonucleoside-triphosphate reductase activating protein</fullName>
    </submittedName>
</protein>
<dbReference type="PROSITE" id="PS51918">
    <property type="entry name" value="RADICAL_SAM"/>
    <property type="match status" value="1"/>
</dbReference>
<dbReference type="GO" id="GO:0046872">
    <property type="term" value="F:metal ion binding"/>
    <property type="evidence" value="ECO:0007669"/>
    <property type="project" value="UniProtKB-KW"/>
</dbReference>
<dbReference type="GO" id="GO:0016491">
    <property type="term" value="F:oxidoreductase activity"/>
    <property type="evidence" value="ECO:0007669"/>
    <property type="project" value="UniProtKB-KW"/>
</dbReference>
<keyword evidence="7" id="KW-0408">Iron</keyword>
<keyword evidence="4" id="KW-0949">S-adenosyl-L-methionine</keyword>
<evidence type="ECO:0000313" key="10">
    <source>
        <dbReference type="EMBL" id="MCZ3364967.1"/>
    </source>
</evidence>
<dbReference type="GO" id="GO:0051539">
    <property type="term" value="F:4 iron, 4 sulfur cluster binding"/>
    <property type="evidence" value="ECO:0007669"/>
    <property type="project" value="UniProtKB-KW"/>
</dbReference>
<name>A0A9E4ZV56_9EURY</name>
<evidence type="ECO:0000256" key="2">
    <source>
        <dbReference type="ARBA" id="ARBA00009777"/>
    </source>
</evidence>
<evidence type="ECO:0000256" key="6">
    <source>
        <dbReference type="ARBA" id="ARBA00023002"/>
    </source>
</evidence>
<dbReference type="RefSeq" id="WP_048080271.1">
    <property type="nucleotide sequence ID" value="NZ_JAPVER010000018.1"/>
</dbReference>
<dbReference type="AlphaFoldDB" id="A0A9E4ZV56"/>
<comment type="similarity">
    <text evidence="2">Belongs to the organic radical-activating enzymes family.</text>
</comment>
<comment type="caution">
    <text evidence="10">The sequence shown here is derived from an EMBL/GenBank/DDBJ whole genome shotgun (WGS) entry which is preliminary data.</text>
</comment>
<evidence type="ECO:0000256" key="1">
    <source>
        <dbReference type="ARBA" id="ARBA00001966"/>
    </source>
</evidence>
<dbReference type="CDD" id="cd01335">
    <property type="entry name" value="Radical_SAM"/>
    <property type="match status" value="1"/>
</dbReference>
<evidence type="ECO:0000256" key="5">
    <source>
        <dbReference type="ARBA" id="ARBA00022723"/>
    </source>
</evidence>
<dbReference type="PANTHER" id="PTHR30352">
    <property type="entry name" value="PYRUVATE FORMATE-LYASE-ACTIVATING ENZYME"/>
    <property type="match status" value="1"/>
</dbReference>
<reference evidence="10" key="1">
    <citation type="submission" date="2022-12" db="EMBL/GenBank/DDBJ databases">
        <title>Reclassification of two methanogenic archaea species isolated from the Kolyma lowland permafrost.</title>
        <authorList>
            <person name="Trubitsyn V.E."/>
            <person name="Rivkina E.M."/>
            <person name="Shcherbakova V.A."/>
        </authorList>
    </citation>
    <scope>NUCLEOTIDE SEQUENCE</scope>
    <source>
        <strain evidence="10">M2</strain>
        <strain evidence="11">MK4</strain>
    </source>
</reference>
<comment type="cofactor">
    <cofactor evidence="1">
        <name>[4Fe-4S] cluster</name>
        <dbReference type="ChEBI" id="CHEBI:49883"/>
    </cofactor>
</comment>
<dbReference type="Proteomes" id="UP001074446">
    <property type="component" value="Unassembled WGS sequence"/>
</dbReference>
<dbReference type="EMBL" id="JAPVER010000018">
    <property type="protein sequence ID" value="MCZ3364967.1"/>
    <property type="molecule type" value="Genomic_DNA"/>
</dbReference>
<evidence type="ECO:0000259" key="9">
    <source>
        <dbReference type="PROSITE" id="PS51918"/>
    </source>
</evidence>
<dbReference type="InterPro" id="IPR012840">
    <property type="entry name" value="NrdG2"/>
</dbReference>
<dbReference type="InterPro" id="IPR034457">
    <property type="entry name" value="Organic_radical-activating"/>
</dbReference>
<evidence type="ECO:0000256" key="8">
    <source>
        <dbReference type="ARBA" id="ARBA00023014"/>
    </source>
</evidence>
<proteinExistence type="inferred from homology"/>
<dbReference type="SFLD" id="SFLDG01094">
    <property type="entry name" value="Uncharacterised_Radical_SAM_Su"/>
    <property type="match status" value="1"/>
</dbReference>
<gene>
    <name evidence="11" type="ORF">O3H35_08750</name>
    <name evidence="10" type="ORF">O3H54_03630</name>
</gene>
<organism evidence="10 12">
    <name type="scientific">Methanobacterium veterum</name>
    <dbReference type="NCBI Taxonomy" id="408577"/>
    <lineage>
        <taxon>Archaea</taxon>
        <taxon>Methanobacteriati</taxon>
        <taxon>Methanobacteriota</taxon>
        <taxon>Methanomada group</taxon>
        <taxon>Methanobacteria</taxon>
        <taxon>Methanobacteriales</taxon>
        <taxon>Methanobacteriaceae</taxon>
        <taxon>Methanobacterium</taxon>
    </lineage>
</organism>
<dbReference type="Proteomes" id="UP001068021">
    <property type="component" value="Unassembled WGS sequence"/>
</dbReference>
<dbReference type="EMBL" id="JAPVES010000030">
    <property type="protein sequence ID" value="MCZ3372722.1"/>
    <property type="molecule type" value="Genomic_DNA"/>
</dbReference>
<evidence type="ECO:0000313" key="12">
    <source>
        <dbReference type="Proteomes" id="UP001068021"/>
    </source>
</evidence>
<evidence type="ECO:0000256" key="7">
    <source>
        <dbReference type="ARBA" id="ARBA00023004"/>
    </source>
</evidence>
<dbReference type="InterPro" id="IPR007197">
    <property type="entry name" value="rSAM"/>
</dbReference>
<keyword evidence="6" id="KW-0560">Oxidoreductase</keyword>
<feature type="domain" description="Radical SAM core" evidence="9">
    <location>
        <begin position="12"/>
        <end position="222"/>
    </location>
</feature>
<sequence>MMIGDIIVSSLEFPGKMSIVIFSGGCILKCPYCHNPELIDNGKSVELDEIIEKIESSIDFIDSVVITGGEALIQYDDVKKILKYCKNQGLKTKLDTNGCFPDKLSELIDLLDYVALDIKAPFDKYEEIIGSDIGDNVKESMEICIDNKIYLECRTTYVPFLMDPQDIIAIAKTITSDIYTIQQFRDKIVLDKKLQGTPVPSRDELREIGKAVKPFLKKVRIKTAEFGNEFIN</sequence>
<keyword evidence="5" id="KW-0479">Metal-binding</keyword>
<dbReference type="SUPFAM" id="SSF102114">
    <property type="entry name" value="Radical SAM enzymes"/>
    <property type="match status" value="1"/>
</dbReference>
<dbReference type="InterPro" id="IPR013785">
    <property type="entry name" value="Aldolase_TIM"/>
</dbReference>
<dbReference type="SFLD" id="SFLDS00029">
    <property type="entry name" value="Radical_SAM"/>
    <property type="match status" value="1"/>
</dbReference>
<keyword evidence="3" id="KW-0004">4Fe-4S</keyword>
<dbReference type="InterPro" id="IPR058240">
    <property type="entry name" value="rSAM_sf"/>
</dbReference>
<accession>A0A9E4ZV56</accession>
<keyword evidence="8" id="KW-0411">Iron-sulfur</keyword>
<keyword evidence="12" id="KW-1185">Reference proteome</keyword>
<dbReference type="Pfam" id="PF04055">
    <property type="entry name" value="Radical_SAM"/>
    <property type="match status" value="1"/>
</dbReference>
<dbReference type="NCBIfam" id="TIGR02495">
    <property type="entry name" value="NrdG2"/>
    <property type="match status" value="1"/>
</dbReference>